<dbReference type="SUPFAM" id="SSF55129">
    <property type="entry name" value="Ribosomal protein L30p/L7e"/>
    <property type="match status" value="1"/>
</dbReference>
<dbReference type="GO" id="GO:0003723">
    <property type="term" value="F:RNA binding"/>
    <property type="evidence" value="ECO:0007669"/>
    <property type="project" value="InterPro"/>
</dbReference>
<dbReference type="Pfam" id="PF08079">
    <property type="entry name" value="Ribosomal_L30_N"/>
    <property type="match status" value="1"/>
</dbReference>
<name>A0A5M9JWZ7_MONFR</name>
<dbReference type="GO" id="GO:0003735">
    <property type="term" value="F:structural constituent of ribosome"/>
    <property type="evidence" value="ECO:0007669"/>
    <property type="project" value="TreeGrafter"/>
</dbReference>
<dbReference type="PANTHER" id="PTHR11524">
    <property type="entry name" value="60S RIBOSOMAL PROTEIN L7"/>
    <property type="match status" value="1"/>
</dbReference>
<dbReference type="EMBL" id="VICG01000004">
    <property type="protein sequence ID" value="KAA8573160.1"/>
    <property type="molecule type" value="Genomic_DNA"/>
</dbReference>
<dbReference type="Gene3D" id="3.30.1390.20">
    <property type="entry name" value="Ribosomal protein L30, ferredoxin-like fold domain"/>
    <property type="match status" value="1"/>
</dbReference>
<dbReference type="FunFam" id="3.30.1390.20:FF:000003">
    <property type="entry name" value="60S ribosomal protein L7"/>
    <property type="match status" value="1"/>
</dbReference>
<dbReference type="InterPro" id="IPR012988">
    <property type="entry name" value="Ribosomal_uL30_N_euk"/>
</dbReference>
<dbReference type="GO" id="GO:0022625">
    <property type="term" value="C:cytosolic large ribosomal subunit"/>
    <property type="evidence" value="ECO:0007669"/>
    <property type="project" value="TreeGrafter"/>
</dbReference>
<evidence type="ECO:0008006" key="8">
    <source>
        <dbReference type="Google" id="ProtNLM"/>
    </source>
</evidence>
<evidence type="ECO:0000256" key="1">
    <source>
        <dbReference type="ARBA" id="ARBA00007594"/>
    </source>
</evidence>
<dbReference type="Proteomes" id="UP000322873">
    <property type="component" value="Unassembled WGS sequence"/>
</dbReference>
<keyword evidence="3" id="KW-0687">Ribonucleoprotein</keyword>
<feature type="domain" description="Large ribosomal subunit protein uL30 N-terminal eukaryotes" evidence="5">
    <location>
        <begin position="115"/>
        <end position="159"/>
    </location>
</feature>
<dbReference type="Pfam" id="PF00327">
    <property type="entry name" value="Ribosomal_L30"/>
    <property type="match status" value="1"/>
</dbReference>
<comment type="similarity">
    <text evidence="1">Belongs to the universal ribosomal protein uL30 family.</text>
</comment>
<dbReference type="InterPro" id="IPR016082">
    <property type="entry name" value="Ribosomal_uL30_ferredoxin-like"/>
</dbReference>
<organism evidence="6 7">
    <name type="scientific">Monilinia fructicola</name>
    <name type="common">Brown rot fungus</name>
    <name type="synonym">Ciboria fructicola</name>
    <dbReference type="NCBI Taxonomy" id="38448"/>
    <lineage>
        <taxon>Eukaryota</taxon>
        <taxon>Fungi</taxon>
        <taxon>Dikarya</taxon>
        <taxon>Ascomycota</taxon>
        <taxon>Pezizomycotina</taxon>
        <taxon>Leotiomycetes</taxon>
        <taxon>Helotiales</taxon>
        <taxon>Sclerotiniaceae</taxon>
        <taxon>Monilinia</taxon>
    </lineage>
</organism>
<dbReference type="AlphaFoldDB" id="A0A5M9JWZ7"/>
<evidence type="ECO:0000259" key="4">
    <source>
        <dbReference type="Pfam" id="PF00327"/>
    </source>
</evidence>
<accession>A0A5M9JWZ7</accession>
<evidence type="ECO:0000256" key="2">
    <source>
        <dbReference type="ARBA" id="ARBA00022980"/>
    </source>
</evidence>
<dbReference type="GO" id="GO:0000463">
    <property type="term" value="P:maturation of LSU-rRNA from tricistronic rRNA transcript (SSU-rRNA, 5.8S rRNA, LSU-rRNA)"/>
    <property type="evidence" value="ECO:0007669"/>
    <property type="project" value="TreeGrafter"/>
</dbReference>
<evidence type="ECO:0000256" key="3">
    <source>
        <dbReference type="ARBA" id="ARBA00023274"/>
    </source>
</evidence>
<reference evidence="6 7" key="1">
    <citation type="submission" date="2019-06" db="EMBL/GenBank/DDBJ databases">
        <title>Genome Sequence of the Brown Rot Fungal Pathogen Monilinia fructicola.</title>
        <authorList>
            <person name="De Miccolis Angelini R.M."/>
            <person name="Landi L."/>
            <person name="Abate D."/>
            <person name="Pollastro S."/>
            <person name="Romanazzi G."/>
            <person name="Faretra F."/>
        </authorList>
    </citation>
    <scope>NUCLEOTIDE SEQUENCE [LARGE SCALE GENOMIC DNA]</scope>
    <source>
        <strain evidence="6 7">Mfrc123</strain>
    </source>
</reference>
<dbReference type="PANTHER" id="PTHR11524:SF16">
    <property type="entry name" value="LARGE RIBOSOMAL SUBUNIT PROTEIN UL30"/>
    <property type="match status" value="1"/>
</dbReference>
<dbReference type="InterPro" id="IPR039699">
    <property type="entry name" value="Ribosomal_uL30"/>
</dbReference>
<sequence>MKDNLEGLTSFKALFYADHNHTIFTHLFATIFSRILNRLFSTRQLRNRQSATMSATTTPTAEQVLIPETLLKKRKSQAKEREARAAETEKVKKINTYHWYSHLYLISMLTAVVAQANKEKRGVIFKRAEKYVKEYRDEEREKIRLARVAKQSGSFYIPAEPKLVFVIRIKGINKIAPKPRKILQLLRLLQINNGVFVRMTKATLEMLKVVEPWIAYGYPNLKTVRELVYKRGYGKVDKQRIALTDNSIIEANLGKYGIVCIEDLIHEIFTVGPNFKQAANFLWPFKLSNPTGGFRPRKFNHYVLGGDLGNREEKINALVRQMN</sequence>
<keyword evidence="2" id="KW-0689">Ribosomal protein</keyword>
<evidence type="ECO:0000313" key="7">
    <source>
        <dbReference type="Proteomes" id="UP000322873"/>
    </source>
</evidence>
<dbReference type="InterPro" id="IPR036919">
    <property type="entry name" value="Ribo_uL30_ferredoxin-like_sf"/>
</dbReference>
<dbReference type="InterPro" id="IPR005998">
    <property type="entry name" value="Ribosomal_uL30_euk"/>
</dbReference>
<proteinExistence type="inferred from homology"/>
<keyword evidence="7" id="KW-1185">Reference proteome</keyword>
<gene>
    <name evidence="6" type="ORF">EYC84_003671</name>
</gene>
<protein>
    <recommendedName>
        <fullName evidence="8">Ribosomal protein L30 ferredoxin-like fold domain-containing protein</fullName>
    </recommendedName>
</protein>
<dbReference type="FunFam" id="3.30.1390.20:FF:000002">
    <property type="entry name" value="60S ribosomal protein L7"/>
    <property type="match status" value="1"/>
</dbReference>
<dbReference type="VEuPathDB" id="FungiDB:MFRU_027g00050"/>
<dbReference type="CDD" id="cd01657">
    <property type="entry name" value="Ribosomal_L7_archeal_euk"/>
    <property type="match status" value="1"/>
</dbReference>
<evidence type="ECO:0000259" key="5">
    <source>
        <dbReference type="Pfam" id="PF08079"/>
    </source>
</evidence>
<feature type="domain" description="Large ribosomal subunit protein uL30-like ferredoxin-like fold" evidence="4">
    <location>
        <begin position="164"/>
        <end position="214"/>
    </location>
</feature>
<dbReference type="NCBIfam" id="TIGR01310">
    <property type="entry name" value="uL30_euk"/>
    <property type="match status" value="1"/>
</dbReference>
<evidence type="ECO:0000313" key="6">
    <source>
        <dbReference type="EMBL" id="KAA8573160.1"/>
    </source>
</evidence>
<comment type="caution">
    <text evidence="6">The sequence shown here is derived from an EMBL/GenBank/DDBJ whole genome shotgun (WGS) entry which is preliminary data.</text>
</comment>
<dbReference type="InterPro" id="IPR035808">
    <property type="entry name" value="Ribosomal_uL30_euk_arc"/>
</dbReference>